<evidence type="ECO:0000313" key="3">
    <source>
        <dbReference type="Proteomes" id="UP001443914"/>
    </source>
</evidence>
<dbReference type="GO" id="GO:0034090">
    <property type="term" value="P:maintenance of meiotic sister chromatid cohesion"/>
    <property type="evidence" value="ECO:0007669"/>
    <property type="project" value="InterPro"/>
</dbReference>
<dbReference type="PANTHER" id="PTHR34373">
    <property type="entry name" value="SHUGOSHIN 2"/>
    <property type="match status" value="1"/>
</dbReference>
<name>A0AAW1IMX7_SAPOF</name>
<feature type="compositionally biased region" description="Polar residues" evidence="1">
    <location>
        <begin position="281"/>
        <end position="291"/>
    </location>
</feature>
<dbReference type="PANTHER" id="PTHR34373:SF8">
    <property type="entry name" value="SHUGOSHIN"/>
    <property type="match status" value="1"/>
</dbReference>
<feature type="compositionally biased region" description="Basic and acidic residues" evidence="1">
    <location>
        <begin position="333"/>
        <end position="342"/>
    </location>
</feature>
<dbReference type="GO" id="GO:0000775">
    <property type="term" value="C:chromosome, centromeric region"/>
    <property type="evidence" value="ECO:0007669"/>
    <property type="project" value="InterPro"/>
</dbReference>
<feature type="compositionally biased region" description="Polar residues" evidence="1">
    <location>
        <begin position="301"/>
        <end position="313"/>
    </location>
</feature>
<evidence type="ECO:0000313" key="2">
    <source>
        <dbReference type="EMBL" id="KAK9691181.1"/>
    </source>
</evidence>
<evidence type="ECO:0008006" key="4">
    <source>
        <dbReference type="Google" id="ProtNLM"/>
    </source>
</evidence>
<gene>
    <name evidence="2" type="ORF">RND81_09G181600</name>
</gene>
<dbReference type="InterPro" id="IPR044693">
    <property type="entry name" value="SGO_plant"/>
</dbReference>
<feature type="compositionally biased region" description="Basic and acidic residues" evidence="1">
    <location>
        <begin position="314"/>
        <end position="323"/>
    </location>
</feature>
<dbReference type="AlphaFoldDB" id="A0AAW1IMX7"/>
<dbReference type="GO" id="GO:0045144">
    <property type="term" value="P:meiotic sister chromatid segregation"/>
    <property type="evidence" value="ECO:0007669"/>
    <property type="project" value="InterPro"/>
</dbReference>
<feature type="region of interest" description="Disordered" evidence="1">
    <location>
        <begin position="153"/>
        <end position="203"/>
    </location>
</feature>
<feature type="compositionally biased region" description="Basic and acidic residues" evidence="1">
    <location>
        <begin position="173"/>
        <end position="191"/>
    </location>
</feature>
<sequence>MGILTMKGAKTMTKSSFGSRVRKRLSDITNMHSQPKSPLKDQENVLPVLDDSSSKNYVQQLLKENAVMVKLIQEKDKIIELNGVELQKLRVTLQRMQMQNLQLAQSNSQMLAEINTAKDRLKALQHDLACKDALHKAKMLELQEKAKVQFEKNSTVNVETKPGNADVEQSEPTGDKNENKVPKTKRGRAERSQSLGATSSLHAVDKEIVENKRRCLRRQSARLKPQEVQADLSEIDVSARLTKSFELNVGEDTEKTEMPCEENRTPKVETEAEKAAVEQPEQANNNNASEVSKSKRERATRSQSLGATSSQQAVDKEIAENKRRCLSRRSVKLKAEEVKPELFEIEQPQPLQASNSEREEEKKPRIQSSTQSLPERPSIGRPLRKAAVKIQSYEELPVNRKMRRP</sequence>
<keyword evidence="3" id="KW-1185">Reference proteome</keyword>
<feature type="compositionally biased region" description="Basic and acidic residues" evidence="1">
    <location>
        <begin position="252"/>
        <end position="276"/>
    </location>
</feature>
<protein>
    <recommendedName>
        <fullName evidence="4">Shugoshin C-terminal domain-containing protein</fullName>
    </recommendedName>
</protein>
<organism evidence="2 3">
    <name type="scientific">Saponaria officinalis</name>
    <name type="common">Common soapwort</name>
    <name type="synonym">Lychnis saponaria</name>
    <dbReference type="NCBI Taxonomy" id="3572"/>
    <lineage>
        <taxon>Eukaryota</taxon>
        <taxon>Viridiplantae</taxon>
        <taxon>Streptophyta</taxon>
        <taxon>Embryophyta</taxon>
        <taxon>Tracheophyta</taxon>
        <taxon>Spermatophyta</taxon>
        <taxon>Magnoliopsida</taxon>
        <taxon>eudicotyledons</taxon>
        <taxon>Gunneridae</taxon>
        <taxon>Pentapetalae</taxon>
        <taxon>Caryophyllales</taxon>
        <taxon>Caryophyllaceae</taxon>
        <taxon>Caryophylleae</taxon>
        <taxon>Saponaria</taxon>
    </lineage>
</organism>
<feature type="region of interest" description="Disordered" evidence="1">
    <location>
        <begin position="246"/>
        <end position="385"/>
    </location>
</feature>
<accession>A0AAW1IMX7</accession>
<proteinExistence type="predicted"/>
<dbReference type="EMBL" id="JBDFQZ010000009">
    <property type="protein sequence ID" value="KAK9691181.1"/>
    <property type="molecule type" value="Genomic_DNA"/>
</dbReference>
<reference evidence="2" key="1">
    <citation type="submission" date="2024-03" db="EMBL/GenBank/DDBJ databases">
        <title>WGS assembly of Saponaria officinalis var. Norfolk2.</title>
        <authorList>
            <person name="Jenkins J."/>
            <person name="Shu S."/>
            <person name="Grimwood J."/>
            <person name="Barry K."/>
            <person name="Goodstein D."/>
            <person name="Schmutz J."/>
            <person name="Leebens-Mack J."/>
            <person name="Osbourn A."/>
        </authorList>
    </citation>
    <scope>NUCLEOTIDE SEQUENCE [LARGE SCALE GENOMIC DNA]</scope>
    <source>
        <strain evidence="2">JIC</strain>
    </source>
</reference>
<dbReference type="Proteomes" id="UP001443914">
    <property type="component" value="Unassembled WGS sequence"/>
</dbReference>
<evidence type="ECO:0000256" key="1">
    <source>
        <dbReference type="SAM" id="MobiDB-lite"/>
    </source>
</evidence>
<feature type="compositionally biased region" description="Polar residues" evidence="1">
    <location>
        <begin position="192"/>
        <end position="201"/>
    </location>
</feature>
<comment type="caution">
    <text evidence="2">The sequence shown here is derived from an EMBL/GenBank/DDBJ whole genome shotgun (WGS) entry which is preliminary data.</text>
</comment>